<dbReference type="Proteomes" id="UP000465785">
    <property type="component" value="Chromosome"/>
</dbReference>
<evidence type="ECO:0000256" key="1">
    <source>
        <dbReference type="SAM" id="MobiDB-lite"/>
    </source>
</evidence>
<dbReference type="InterPro" id="IPR022566">
    <property type="entry name" value="DUF2613"/>
</dbReference>
<evidence type="ECO:0000256" key="2">
    <source>
        <dbReference type="SAM" id="Phobius"/>
    </source>
</evidence>
<keyword evidence="2" id="KW-0812">Transmembrane</keyword>
<evidence type="ECO:0000313" key="3">
    <source>
        <dbReference type="EMBL" id="BBY95065.1"/>
    </source>
</evidence>
<dbReference type="AlphaFoldDB" id="A0A9W4FHD2"/>
<proteinExistence type="predicted"/>
<feature type="region of interest" description="Disordered" evidence="1">
    <location>
        <begin position="1"/>
        <end position="23"/>
    </location>
</feature>
<evidence type="ECO:0008006" key="5">
    <source>
        <dbReference type="Google" id="ProtNLM"/>
    </source>
</evidence>
<keyword evidence="4" id="KW-1185">Reference proteome</keyword>
<keyword evidence="2" id="KW-1133">Transmembrane helix</keyword>
<dbReference type="EMBL" id="AP022601">
    <property type="protein sequence ID" value="BBY95065.1"/>
    <property type="molecule type" value="Genomic_DNA"/>
</dbReference>
<reference evidence="3 4" key="1">
    <citation type="journal article" date="2019" name="Emerg. Microbes Infect.">
        <title>Comprehensive subspecies identification of 175 nontuberculous mycobacteria species based on 7547 genomic profiles.</title>
        <authorList>
            <person name="Matsumoto Y."/>
            <person name="Kinjo T."/>
            <person name="Motooka D."/>
            <person name="Nabeya D."/>
            <person name="Jung N."/>
            <person name="Uechi K."/>
            <person name="Horii T."/>
            <person name="Iida T."/>
            <person name="Fujita J."/>
            <person name="Nakamura S."/>
        </authorList>
    </citation>
    <scope>NUCLEOTIDE SEQUENCE [LARGE SCALE GENOMIC DNA]</scope>
    <source>
        <strain evidence="3 4">JCM 6399</strain>
    </source>
</reference>
<evidence type="ECO:0000313" key="4">
    <source>
        <dbReference type="Proteomes" id="UP000465785"/>
    </source>
</evidence>
<dbReference type="KEGG" id="mgau:MGALJ_47340"/>
<organism evidence="3 4">
    <name type="scientific">Mycobacterium gallinarum</name>
    <dbReference type="NCBI Taxonomy" id="39689"/>
    <lineage>
        <taxon>Bacteria</taxon>
        <taxon>Bacillati</taxon>
        <taxon>Actinomycetota</taxon>
        <taxon>Actinomycetes</taxon>
        <taxon>Mycobacteriales</taxon>
        <taxon>Mycobacteriaceae</taxon>
        <taxon>Mycobacterium</taxon>
    </lineage>
</organism>
<name>A0A9W4FHD2_9MYCO</name>
<dbReference type="Pfam" id="PF11021">
    <property type="entry name" value="DUF2613"/>
    <property type="match status" value="1"/>
</dbReference>
<keyword evidence="2" id="KW-0472">Membrane</keyword>
<sequence>MGPDPSRKRSRIRSPGPAASSVHRAPDLVDVAADQVDDVLGRFCAGRTLVGGHADIVCYFGRMDRFLVPAAASIVVGLLLGAAAVFGVTLMVQQDSKPPLQAGDPASSVLNRVEYGDRS</sequence>
<feature type="transmembrane region" description="Helical" evidence="2">
    <location>
        <begin position="66"/>
        <end position="92"/>
    </location>
</feature>
<gene>
    <name evidence="3" type="ORF">MGALJ_47340</name>
</gene>
<protein>
    <recommendedName>
        <fullName evidence="5">DUF2613 domain-containing protein</fullName>
    </recommendedName>
</protein>
<accession>A0A9W4FHD2</accession>